<dbReference type="AlphaFoldDB" id="A0A816JMS9"/>
<accession>A0A816JMS9</accession>
<sequence length="124" mass="14351">MEIAPFSSRFKLYDQLELLEFPNKFFIKPVDSHHQGFSVDRRDVNIKPLDGINLPSHISLYLFSVLINENSCSRKTISDRNLYFISRAVVFDVTIQLIYFARIASHFFFSDRSLSIASLTTPLT</sequence>
<reference evidence="1" key="1">
    <citation type="submission" date="2021-01" db="EMBL/GenBank/DDBJ databases">
        <authorList>
            <consortium name="Genoscope - CEA"/>
            <person name="William W."/>
        </authorList>
    </citation>
    <scope>NUCLEOTIDE SEQUENCE</scope>
</reference>
<name>A0A816JMS9_BRANA</name>
<proteinExistence type="predicted"/>
<dbReference type="EMBL" id="HG994368">
    <property type="protein sequence ID" value="CAF1848682.1"/>
    <property type="molecule type" value="Genomic_DNA"/>
</dbReference>
<protein>
    <submittedName>
        <fullName evidence="1">(rape) hypothetical protein</fullName>
    </submittedName>
</protein>
<organism evidence="1">
    <name type="scientific">Brassica napus</name>
    <name type="common">Rape</name>
    <dbReference type="NCBI Taxonomy" id="3708"/>
    <lineage>
        <taxon>Eukaryota</taxon>
        <taxon>Viridiplantae</taxon>
        <taxon>Streptophyta</taxon>
        <taxon>Embryophyta</taxon>
        <taxon>Tracheophyta</taxon>
        <taxon>Spermatophyta</taxon>
        <taxon>Magnoliopsida</taxon>
        <taxon>eudicotyledons</taxon>
        <taxon>Gunneridae</taxon>
        <taxon>Pentapetalae</taxon>
        <taxon>rosids</taxon>
        <taxon>malvids</taxon>
        <taxon>Brassicales</taxon>
        <taxon>Brassicaceae</taxon>
        <taxon>Brassiceae</taxon>
        <taxon>Brassica</taxon>
    </lineage>
</organism>
<evidence type="ECO:0000313" key="1">
    <source>
        <dbReference type="EMBL" id="CAF1848682.1"/>
    </source>
</evidence>
<gene>
    <name evidence="1" type="ORF">DARMORV10_C04P34500.1</name>
</gene>
<dbReference type="Proteomes" id="UP001295469">
    <property type="component" value="Chromosome C04"/>
</dbReference>